<proteinExistence type="predicted"/>
<dbReference type="PANTHER" id="PTHR33744">
    <property type="entry name" value="CARBOHYDRATE DIACID REGULATOR"/>
    <property type="match status" value="1"/>
</dbReference>
<dbReference type="InterPro" id="IPR025736">
    <property type="entry name" value="PucR_C-HTH_dom"/>
</dbReference>
<comment type="caution">
    <text evidence="2">The sequence shown here is derived from an EMBL/GenBank/DDBJ whole genome shotgun (WGS) entry which is preliminary data.</text>
</comment>
<dbReference type="InterPro" id="IPR051448">
    <property type="entry name" value="CdaR-like_regulators"/>
</dbReference>
<name>A0ABT1KW91_9ACTN</name>
<keyword evidence="3" id="KW-1185">Reference proteome</keyword>
<dbReference type="PANTHER" id="PTHR33744:SF17">
    <property type="entry name" value="CONSERVED PROTEIN"/>
    <property type="match status" value="1"/>
</dbReference>
<evidence type="ECO:0000313" key="2">
    <source>
        <dbReference type="EMBL" id="MCP3420876.1"/>
    </source>
</evidence>
<feature type="domain" description="PucR C-terminal helix-turn-helix" evidence="1">
    <location>
        <begin position="443"/>
        <end position="498"/>
    </location>
</feature>
<protein>
    <submittedName>
        <fullName evidence="2">Helix-turn-helix domain-containing protein</fullName>
    </submittedName>
</protein>
<dbReference type="Proteomes" id="UP001204524">
    <property type="component" value="Unassembled WGS sequence"/>
</dbReference>
<dbReference type="InterPro" id="IPR042070">
    <property type="entry name" value="PucR_C-HTH_sf"/>
</dbReference>
<dbReference type="Gene3D" id="1.10.10.2840">
    <property type="entry name" value="PucR C-terminal helix-turn-helix domain"/>
    <property type="match status" value="1"/>
</dbReference>
<evidence type="ECO:0000259" key="1">
    <source>
        <dbReference type="Pfam" id="PF13556"/>
    </source>
</evidence>
<gene>
    <name evidence="2" type="ORF">NCI01_03625</name>
</gene>
<accession>A0ABT1KW91</accession>
<dbReference type="Pfam" id="PF13556">
    <property type="entry name" value="HTH_30"/>
    <property type="match status" value="1"/>
</dbReference>
<evidence type="ECO:0000313" key="3">
    <source>
        <dbReference type="Proteomes" id="UP001204524"/>
    </source>
</evidence>
<reference evidence="2 3" key="1">
    <citation type="submission" date="2022-06" db="EMBL/GenBank/DDBJ databases">
        <authorList>
            <person name="So Y."/>
        </authorList>
    </citation>
    <scope>NUCLEOTIDE SEQUENCE [LARGE SCALE GENOMIC DNA]</scope>
    <source>
        <strain evidence="2 3">STR3</strain>
    </source>
</reference>
<dbReference type="EMBL" id="JANARS010000001">
    <property type="protein sequence ID" value="MCP3420876.1"/>
    <property type="molecule type" value="Genomic_DNA"/>
</dbReference>
<dbReference type="RefSeq" id="WP_254180097.1">
    <property type="nucleotide sequence ID" value="NZ_JANARS010000001.1"/>
</dbReference>
<organism evidence="2 3">
    <name type="scientific">Nocardioides pinisoli</name>
    <dbReference type="NCBI Taxonomy" id="2950279"/>
    <lineage>
        <taxon>Bacteria</taxon>
        <taxon>Bacillati</taxon>
        <taxon>Actinomycetota</taxon>
        <taxon>Actinomycetes</taxon>
        <taxon>Propionibacteriales</taxon>
        <taxon>Nocardioidaceae</taxon>
        <taxon>Nocardioides</taxon>
    </lineage>
</organism>
<sequence>MITATGLADALTSAAAELLPGADRPILGLEIVEPRDGLLLEPGDLVVLLGARTEQEVLEVVDRAASASGLVLRRRWADSTEVRQRCAEAGLAALAVADDAPWSWVVSLLRTAVDRPAALTRQRSVDVYGDLFEMADTVSGILRAPVTIEDATSRVLAYSTGQDDVDEARTSTIVGRQVPRDVRSHFRSLGVFRRLATSDEPFLVPAGAGGIKARYVVPVRAGGEWLGSVWAVVDEPVAGARLGELAAAAQVIALYLLRLRSQSELHRQVQLDHVRTLLQGTVTEAPTWLDDGPWRVGILLGPSDLASEARCELWQALARRHGWRRPLLADLDDEVFVVVRTEGVQPGSWSWLAQVVTEERGSNPDAGLVGGSAASEVTSLPASRHQAAEVARLGRPGASEPVVSVETRWPALVLARAVAGLTEAPPASPVASLLVDEVGGAVLVDTLEAVIDHWGEPQRAAAVLGVHPNTIRYRLTRLQERCDLDLRDPAQRLAVRLEIARLREVRRSARPPLSAAD</sequence>